<dbReference type="Proteomes" id="UP000192610">
    <property type="component" value="Unassembled WGS sequence"/>
</dbReference>
<proteinExistence type="predicted"/>
<accession>A0A1V9FCZ3</accession>
<evidence type="ECO:0000313" key="2">
    <source>
        <dbReference type="Proteomes" id="UP000192610"/>
    </source>
</evidence>
<reference evidence="2" key="1">
    <citation type="submission" date="2016-04" db="EMBL/GenBank/DDBJ databases">
        <authorList>
            <person name="Chen L."/>
            <person name="Zhuang W."/>
            <person name="Wang G."/>
        </authorList>
    </citation>
    <scope>NUCLEOTIDE SEQUENCE [LARGE SCALE GENOMIC DNA]</scope>
    <source>
        <strain evidence="2">17621</strain>
    </source>
</reference>
<keyword evidence="2" id="KW-1185">Reference proteome</keyword>
<organism evidence="1 2">
    <name type="scientific">Niastella yeongjuensis</name>
    <dbReference type="NCBI Taxonomy" id="354355"/>
    <lineage>
        <taxon>Bacteria</taxon>
        <taxon>Pseudomonadati</taxon>
        <taxon>Bacteroidota</taxon>
        <taxon>Chitinophagia</taxon>
        <taxon>Chitinophagales</taxon>
        <taxon>Chitinophagaceae</taxon>
        <taxon>Niastella</taxon>
    </lineage>
</organism>
<protein>
    <submittedName>
        <fullName evidence="1">Uncharacterized protein</fullName>
    </submittedName>
</protein>
<dbReference type="AlphaFoldDB" id="A0A1V9FCZ3"/>
<gene>
    <name evidence="1" type="ORF">A4H97_20970</name>
</gene>
<dbReference type="EMBL" id="LVXG01000002">
    <property type="protein sequence ID" value="OQP56056.1"/>
    <property type="molecule type" value="Genomic_DNA"/>
</dbReference>
<dbReference type="STRING" id="354355.SAMN05660816_04881"/>
<name>A0A1V9FCZ3_9BACT</name>
<evidence type="ECO:0000313" key="1">
    <source>
        <dbReference type="EMBL" id="OQP56056.1"/>
    </source>
</evidence>
<comment type="caution">
    <text evidence="1">The sequence shown here is derived from an EMBL/GenBank/DDBJ whole genome shotgun (WGS) entry which is preliminary data.</text>
</comment>
<sequence length="91" mass="10361">MLDSYVPNEQITSVNPAKNVDPNSNKKYTITGCWESTFLSQIPSGKLRILIFNIDSLKVYPAAEIINRGLYKSYLYTLDELKANGWQVVYP</sequence>